<evidence type="ECO:0000256" key="2">
    <source>
        <dbReference type="ARBA" id="ARBA00008807"/>
    </source>
</evidence>
<evidence type="ECO:0000256" key="9">
    <source>
        <dbReference type="SAM" id="MobiDB-lite"/>
    </source>
</evidence>
<feature type="transmembrane region" description="Helical" evidence="10">
    <location>
        <begin position="551"/>
        <end position="571"/>
    </location>
</feature>
<feature type="compositionally biased region" description="Acidic residues" evidence="9">
    <location>
        <begin position="36"/>
        <end position="47"/>
    </location>
</feature>
<keyword evidence="5" id="KW-0571">Peptide transport</keyword>
<feature type="transmembrane region" description="Helical" evidence="10">
    <location>
        <begin position="858"/>
        <end position="881"/>
    </location>
</feature>
<feature type="region of interest" description="Disordered" evidence="9">
    <location>
        <begin position="1"/>
        <end position="142"/>
    </location>
</feature>
<keyword evidence="6" id="KW-0653">Protein transport</keyword>
<evidence type="ECO:0000256" key="1">
    <source>
        <dbReference type="ARBA" id="ARBA00004141"/>
    </source>
</evidence>
<evidence type="ECO:0000256" key="4">
    <source>
        <dbReference type="ARBA" id="ARBA00022692"/>
    </source>
</evidence>
<evidence type="ECO:0000256" key="6">
    <source>
        <dbReference type="ARBA" id="ARBA00022927"/>
    </source>
</evidence>
<accession>A0A1M2VDN1</accession>
<feature type="transmembrane region" description="Helical" evidence="10">
    <location>
        <begin position="341"/>
        <end position="362"/>
    </location>
</feature>
<dbReference type="GO" id="GO:0016020">
    <property type="term" value="C:membrane"/>
    <property type="evidence" value="ECO:0007669"/>
    <property type="project" value="UniProtKB-SubCell"/>
</dbReference>
<evidence type="ECO:0000256" key="3">
    <source>
        <dbReference type="ARBA" id="ARBA00022448"/>
    </source>
</evidence>
<dbReference type="NCBIfam" id="TIGR00727">
    <property type="entry name" value="ISP4_OPT"/>
    <property type="match status" value="1"/>
</dbReference>
<organism evidence="11 12">
    <name type="scientific">Trametes pubescens</name>
    <name type="common">White-rot fungus</name>
    <dbReference type="NCBI Taxonomy" id="154538"/>
    <lineage>
        <taxon>Eukaryota</taxon>
        <taxon>Fungi</taxon>
        <taxon>Dikarya</taxon>
        <taxon>Basidiomycota</taxon>
        <taxon>Agaricomycotina</taxon>
        <taxon>Agaricomycetes</taxon>
        <taxon>Polyporales</taxon>
        <taxon>Polyporaceae</taxon>
        <taxon>Trametes</taxon>
    </lineage>
</organism>
<comment type="similarity">
    <text evidence="2">Belongs to the oligopeptide OPT transporter family.</text>
</comment>
<feature type="transmembrane region" description="Helical" evidence="10">
    <location>
        <begin position="228"/>
        <end position="248"/>
    </location>
</feature>
<dbReference type="InterPro" id="IPR004648">
    <property type="entry name" value="Oligpept_transpt"/>
</dbReference>
<feature type="compositionally biased region" description="Low complexity" evidence="9">
    <location>
        <begin position="172"/>
        <end position="182"/>
    </location>
</feature>
<dbReference type="GO" id="GO:0035673">
    <property type="term" value="F:oligopeptide transmembrane transporter activity"/>
    <property type="evidence" value="ECO:0007669"/>
    <property type="project" value="InterPro"/>
</dbReference>
<evidence type="ECO:0000256" key="8">
    <source>
        <dbReference type="ARBA" id="ARBA00023136"/>
    </source>
</evidence>
<dbReference type="PANTHER" id="PTHR22601">
    <property type="entry name" value="ISP4 LIKE PROTEIN"/>
    <property type="match status" value="1"/>
</dbReference>
<feature type="region of interest" description="Disordered" evidence="9">
    <location>
        <begin position="154"/>
        <end position="184"/>
    </location>
</feature>
<keyword evidence="4 10" id="KW-0812">Transmembrane</keyword>
<dbReference type="Proteomes" id="UP000184267">
    <property type="component" value="Unassembled WGS sequence"/>
</dbReference>
<feature type="compositionally biased region" description="Basic and acidic residues" evidence="9">
    <location>
        <begin position="162"/>
        <end position="171"/>
    </location>
</feature>
<proteinExistence type="inferred from homology"/>
<evidence type="ECO:0000256" key="10">
    <source>
        <dbReference type="SAM" id="Phobius"/>
    </source>
</evidence>
<dbReference type="Pfam" id="PF03169">
    <property type="entry name" value="OPT"/>
    <property type="match status" value="1"/>
</dbReference>
<feature type="transmembrane region" description="Helical" evidence="10">
    <location>
        <begin position="309"/>
        <end position="329"/>
    </location>
</feature>
<keyword evidence="12" id="KW-1185">Reference proteome</keyword>
<dbReference type="GO" id="GO:0015031">
    <property type="term" value="P:protein transport"/>
    <property type="evidence" value="ECO:0007669"/>
    <property type="project" value="UniProtKB-KW"/>
</dbReference>
<comment type="subcellular location">
    <subcellularLocation>
        <location evidence="1">Membrane</location>
        <topology evidence="1">Multi-pass membrane protein</topology>
    </subcellularLocation>
</comment>
<name>A0A1M2VDN1_TRAPU</name>
<comment type="caution">
    <text evidence="11">The sequence shown here is derived from an EMBL/GenBank/DDBJ whole genome shotgun (WGS) entry which is preliminary data.</text>
</comment>
<feature type="transmembrane region" description="Helical" evidence="10">
    <location>
        <begin position="254"/>
        <end position="275"/>
    </location>
</feature>
<dbReference type="AlphaFoldDB" id="A0A1M2VDN1"/>
<gene>
    <name evidence="11" type="ORF">TRAPUB_3462</name>
</gene>
<sequence length="975" mass="108736">MSFRPTTSAGGPSRPSTGRPGTAGYFDRDAQYTYSVDEEDDDDESDAGDVFAFGPPPTATATSPITPPPPAFDPHNGDRVGPIAGPSAPYYRHPFSYPMSPVESPPSTDSQNNDLDDPYRLRRLAPQTASTPRTAGTGLSGVSSAISSREVHVALPRGSLQQDKDKGKERPPSTTHSTSFPSVADSASVKMEFDFDEVEDEEDSPFPEVRASVSNIDDPEMPATTARMWFLGLLLTLAAGSANIFFNFRQPAPSIVSNVLLLICHPLGKLLALSLPIRTYRLPRWLAPIGLGGYEFSLNPGPWNIKEHALVYIMANVSIGVPAALNAVVVAEINYGVKLGYGFNAMLILATQLTGFSLAGLCRRYLVWPASMVWPQNLIVCTLLNTLHAEEEDARGGISRFRFFCYAALGAFFWFFLPGYLFQALSIFSFVCWIKPNDIVVNQLFGTSGGLGMSILTFDWSQITWIGSPLMVPWWAEVQIFAGFFIVYWILCPILYYTNSWDLSFFPMMDNQPYDRFGVPYNITRVLTPEHTFDLEAYTNYSPLYLPASYAITYLIAFALSSAMIVHTLLYHGRTVLHGFMHTRIEKDDIHAKLMRAYPEVPDWWYLLTFVACFALAIITAEVWHTGIPVWALILAIALPVTYIIPSGYVYAMTGQNITINLLAQIIPGMILPGKPVPNMLFKAYAVQTLAEGTAFVQDLKLGHYIKLPPRATFMVQLMSTVLVGLLQVGVKEWMFSNIEDICTPKQRDFLTCPHNQVQYTTSAVWGLIGPARQFGAQSIYHPQLYAIAIGGILPIPFWLWQRRWPNHWNKYVSMPIMLNGIGLIPPATGINYSSWFLVGFIFQFLIRRRNFAWWTKYNYILTAAFDCGTVLSLLLIFFTLQFPKGGFNVNWWGNTVFTESESHVCLTVCAVLTPCVSCGLEASCIAKCARRRHQVVGRFTQPLSLFSSRRSCGTFLSLGVRVSARIAMQIWKPL</sequence>
<evidence type="ECO:0000313" key="11">
    <source>
        <dbReference type="EMBL" id="OJT05719.1"/>
    </source>
</evidence>
<dbReference type="NCBIfam" id="TIGR00728">
    <property type="entry name" value="OPT_sfam"/>
    <property type="match status" value="1"/>
</dbReference>
<protein>
    <submittedName>
        <fullName evidence="11">Glutathione transporter 1</fullName>
    </submittedName>
</protein>
<dbReference type="OrthoDB" id="9986677at2759"/>
<feature type="transmembrane region" description="Helical" evidence="10">
    <location>
        <begin position="785"/>
        <end position="802"/>
    </location>
</feature>
<reference evidence="11 12" key="1">
    <citation type="submission" date="2016-10" db="EMBL/GenBank/DDBJ databases">
        <title>Genome sequence of the basidiomycete white-rot fungus Trametes pubescens.</title>
        <authorList>
            <person name="Makela M.R."/>
            <person name="Granchi Z."/>
            <person name="Peng M."/>
            <person name="De Vries R.P."/>
            <person name="Grigoriev I."/>
            <person name="Riley R."/>
            <person name="Hilden K."/>
        </authorList>
    </citation>
    <scope>NUCLEOTIDE SEQUENCE [LARGE SCALE GENOMIC DNA]</scope>
    <source>
        <strain evidence="11 12">FBCC735</strain>
    </source>
</reference>
<dbReference type="EMBL" id="MNAD01001399">
    <property type="protein sequence ID" value="OJT05719.1"/>
    <property type="molecule type" value="Genomic_DNA"/>
</dbReference>
<keyword evidence="7 10" id="KW-1133">Transmembrane helix</keyword>
<feature type="transmembrane region" description="Helical" evidence="10">
    <location>
        <begin position="630"/>
        <end position="652"/>
    </location>
</feature>
<feature type="transmembrane region" description="Helical" evidence="10">
    <location>
        <begin position="403"/>
        <end position="428"/>
    </location>
</feature>
<dbReference type="OMA" id="DWTQITW"/>
<keyword evidence="8 10" id="KW-0472">Membrane</keyword>
<evidence type="ECO:0000256" key="7">
    <source>
        <dbReference type="ARBA" id="ARBA00022989"/>
    </source>
</evidence>
<dbReference type="InterPro" id="IPR004813">
    <property type="entry name" value="OPT"/>
</dbReference>
<evidence type="ECO:0000256" key="5">
    <source>
        <dbReference type="ARBA" id="ARBA00022856"/>
    </source>
</evidence>
<keyword evidence="3" id="KW-0813">Transport</keyword>
<evidence type="ECO:0000313" key="12">
    <source>
        <dbReference type="Proteomes" id="UP000184267"/>
    </source>
</evidence>
<feature type="transmembrane region" description="Helical" evidence="10">
    <location>
        <begin position="822"/>
        <end position="846"/>
    </location>
</feature>
<feature type="compositionally biased region" description="Low complexity" evidence="9">
    <location>
        <begin position="1"/>
        <end position="22"/>
    </location>
</feature>
<feature type="transmembrane region" description="Helical" evidence="10">
    <location>
        <begin position="604"/>
        <end position="624"/>
    </location>
</feature>
<feature type="transmembrane region" description="Helical" evidence="10">
    <location>
        <begin position="472"/>
        <end position="497"/>
    </location>
</feature>